<dbReference type="InParanoid" id="M7Y2E6"/>
<dbReference type="Proteomes" id="UP000010953">
    <property type="component" value="Unassembled WGS sequence"/>
</dbReference>
<sequence>MGRRLLNFGKFENWKIEKIPSNLSVISVLSLMFPERFLVLAV</sequence>
<evidence type="ECO:0000313" key="1">
    <source>
        <dbReference type="EMBL" id="EMS34922.1"/>
    </source>
</evidence>
<accession>M7Y2E6</accession>
<dbReference type="EMBL" id="AMZY02000004">
    <property type="protein sequence ID" value="EMS34922.1"/>
    <property type="molecule type" value="Genomic_DNA"/>
</dbReference>
<protein>
    <submittedName>
        <fullName evidence="1">Uncharacterized protein</fullName>
    </submittedName>
</protein>
<keyword evidence="2" id="KW-1185">Reference proteome</keyword>
<evidence type="ECO:0000313" key="2">
    <source>
        <dbReference type="Proteomes" id="UP000010953"/>
    </source>
</evidence>
<proteinExistence type="predicted"/>
<dbReference type="AlphaFoldDB" id="M7Y2E6"/>
<name>M7Y2E6_9BACT</name>
<comment type="caution">
    <text evidence="1">The sequence shown here is derived from an EMBL/GenBank/DDBJ whole genome shotgun (WGS) entry which is preliminary data.</text>
</comment>
<reference evidence="1" key="1">
    <citation type="submission" date="2013-01" db="EMBL/GenBank/DDBJ databases">
        <title>Genome assembly of Mariniradius saccharolyticus AK6.</title>
        <authorList>
            <person name="Vaidya B."/>
            <person name="Khatri I."/>
            <person name="Tanuku N.R.S."/>
            <person name="Subramanian S."/>
            <person name="Pinnaka A."/>
        </authorList>
    </citation>
    <scope>NUCLEOTIDE SEQUENCE [LARGE SCALE GENOMIC DNA]</scope>
    <source>
        <strain evidence="1">AK6</strain>
    </source>
</reference>
<organism evidence="1 2">
    <name type="scientific">Mariniradius saccharolyticus AK6</name>
    <dbReference type="NCBI Taxonomy" id="1239962"/>
    <lineage>
        <taxon>Bacteria</taxon>
        <taxon>Pseudomonadati</taxon>
        <taxon>Bacteroidota</taxon>
        <taxon>Cytophagia</taxon>
        <taxon>Cytophagales</taxon>
        <taxon>Cyclobacteriaceae</taxon>
        <taxon>Mariniradius</taxon>
    </lineage>
</organism>
<gene>
    <name evidence="1" type="ORF">C943_03244</name>
</gene>